<name>A0A821Y7N8_9NEOP</name>
<evidence type="ECO:0000256" key="2">
    <source>
        <dbReference type="ARBA" id="ARBA00002704"/>
    </source>
</evidence>
<evidence type="ECO:0000256" key="5">
    <source>
        <dbReference type="ARBA" id="ARBA00022631"/>
    </source>
</evidence>
<evidence type="ECO:0000256" key="1">
    <source>
        <dbReference type="ARBA" id="ARBA00001043"/>
    </source>
</evidence>
<gene>
    <name evidence="10" type="ORF">PMACD_LOCUS16268</name>
</gene>
<keyword evidence="6 8" id="KW-0378">Hydrolase</keyword>
<comment type="similarity">
    <text evidence="3 8">Belongs to the transthyretin family. 5-hydroxyisourate hydrolase subfamily.</text>
</comment>
<evidence type="ECO:0000256" key="6">
    <source>
        <dbReference type="ARBA" id="ARBA00022801"/>
    </source>
</evidence>
<reference evidence="10" key="1">
    <citation type="submission" date="2021-02" db="EMBL/GenBank/DDBJ databases">
        <authorList>
            <person name="Steward A R."/>
        </authorList>
    </citation>
    <scope>NUCLEOTIDE SEQUENCE</scope>
</reference>
<accession>A0A821Y7N8</accession>
<evidence type="ECO:0000256" key="8">
    <source>
        <dbReference type="RuleBase" id="RU361270"/>
    </source>
</evidence>
<keyword evidence="11" id="KW-1185">Reference proteome</keyword>
<dbReference type="CDD" id="cd05822">
    <property type="entry name" value="TLP_HIUase"/>
    <property type="match status" value="1"/>
</dbReference>
<dbReference type="SUPFAM" id="SSF49472">
    <property type="entry name" value="Transthyretin (synonym: prealbumin)"/>
    <property type="match status" value="1"/>
</dbReference>
<dbReference type="EMBL" id="CAJOBZ010000080">
    <property type="protein sequence ID" value="CAF4956537.1"/>
    <property type="molecule type" value="Genomic_DNA"/>
</dbReference>
<dbReference type="Proteomes" id="UP000663880">
    <property type="component" value="Unassembled WGS sequence"/>
</dbReference>
<keyword evidence="5 8" id="KW-0659">Purine metabolism</keyword>
<dbReference type="Gene3D" id="2.60.40.180">
    <property type="entry name" value="Transthyretin/hydroxyisourate hydrolase domain"/>
    <property type="match status" value="1"/>
</dbReference>
<feature type="binding site" evidence="7">
    <location>
        <position position="47"/>
    </location>
    <ligand>
        <name>substrate</name>
    </ligand>
</feature>
<evidence type="ECO:0000256" key="7">
    <source>
        <dbReference type="PIRSR" id="PIRSR600895-51"/>
    </source>
</evidence>
<evidence type="ECO:0000313" key="11">
    <source>
        <dbReference type="Proteomes" id="UP000663880"/>
    </source>
</evidence>
<dbReference type="Pfam" id="PF00576">
    <property type="entry name" value="Transthyretin"/>
    <property type="match status" value="1"/>
</dbReference>
<evidence type="ECO:0000313" key="10">
    <source>
        <dbReference type="EMBL" id="CAF4956537.1"/>
    </source>
</evidence>
<dbReference type="NCBIfam" id="TIGR02962">
    <property type="entry name" value="hdxy_isourate"/>
    <property type="match status" value="1"/>
</dbReference>
<evidence type="ECO:0000256" key="4">
    <source>
        <dbReference type="ARBA" id="ARBA00011881"/>
    </source>
</evidence>
<dbReference type="PROSITE" id="PS00768">
    <property type="entry name" value="TRANSTHYRETIN_1"/>
    <property type="match status" value="1"/>
</dbReference>
<organism evidence="10 11">
    <name type="scientific">Pieris macdunnoughi</name>
    <dbReference type="NCBI Taxonomy" id="345717"/>
    <lineage>
        <taxon>Eukaryota</taxon>
        <taxon>Metazoa</taxon>
        <taxon>Ecdysozoa</taxon>
        <taxon>Arthropoda</taxon>
        <taxon>Hexapoda</taxon>
        <taxon>Insecta</taxon>
        <taxon>Pterygota</taxon>
        <taxon>Neoptera</taxon>
        <taxon>Endopterygota</taxon>
        <taxon>Lepidoptera</taxon>
        <taxon>Glossata</taxon>
        <taxon>Ditrysia</taxon>
        <taxon>Papilionoidea</taxon>
        <taxon>Pieridae</taxon>
        <taxon>Pierinae</taxon>
        <taxon>Pieris</taxon>
    </lineage>
</organism>
<dbReference type="InterPro" id="IPR014306">
    <property type="entry name" value="Hydroxyisourate_hydrolase"/>
</dbReference>
<feature type="binding site" evidence="7">
    <location>
        <position position="9"/>
    </location>
    <ligand>
        <name>substrate</name>
    </ligand>
</feature>
<comment type="catalytic activity">
    <reaction evidence="1 8">
        <text>5-hydroxyisourate + H2O = 5-hydroxy-2-oxo-4-ureido-2,5-dihydro-1H-imidazole-5-carboxylate + H(+)</text>
        <dbReference type="Rhea" id="RHEA:23736"/>
        <dbReference type="ChEBI" id="CHEBI:15377"/>
        <dbReference type="ChEBI" id="CHEBI:15378"/>
        <dbReference type="ChEBI" id="CHEBI:18072"/>
        <dbReference type="ChEBI" id="CHEBI:58639"/>
        <dbReference type="EC" id="3.5.2.17"/>
    </reaction>
</comment>
<dbReference type="AlphaFoldDB" id="A0A821Y7N8"/>
<dbReference type="GO" id="GO:0033971">
    <property type="term" value="F:hydroxyisourate hydrolase activity"/>
    <property type="evidence" value="ECO:0007669"/>
    <property type="project" value="UniProtKB-EC"/>
</dbReference>
<comment type="caution">
    <text evidence="10">The sequence shown here is derived from an EMBL/GenBank/DDBJ whole genome shotgun (WGS) entry which is preliminary data.</text>
</comment>
<dbReference type="PROSITE" id="PS00769">
    <property type="entry name" value="TRANSTHYRETIN_2"/>
    <property type="match status" value="1"/>
</dbReference>
<feature type="binding site" evidence="7">
    <location>
        <position position="110"/>
    </location>
    <ligand>
        <name>substrate</name>
    </ligand>
</feature>
<dbReference type="GO" id="GO:0006144">
    <property type="term" value="P:purine nucleobase metabolic process"/>
    <property type="evidence" value="ECO:0007669"/>
    <property type="project" value="UniProtKB-KW"/>
</dbReference>
<proteinExistence type="inferred from homology"/>
<dbReference type="InterPro" id="IPR023416">
    <property type="entry name" value="Transthyretin/HIU_hydrolase_d"/>
</dbReference>
<protein>
    <recommendedName>
        <fullName evidence="8">5-hydroxyisourate hydrolase</fullName>
        <shortName evidence="8">HIU hydrolase</shortName>
        <shortName evidence="8">HIUHase</shortName>
        <ecNumber evidence="8">3.5.2.17</ecNumber>
    </recommendedName>
</protein>
<comment type="function">
    <text evidence="2">Catalyzes the hydrolysis of 5-hydroxyisourate (HIU) to 2-oxo-4-hydroxy-4-carboxy-5-ureidoimidazoline (OHCU).</text>
</comment>
<feature type="domain" description="Transthyretin/hydroxyisourate hydrolase" evidence="9">
    <location>
        <begin position="1"/>
        <end position="112"/>
    </location>
</feature>
<dbReference type="InterPro" id="IPR000895">
    <property type="entry name" value="Transthyretin/HIU_hydrolase"/>
</dbReference>
<dbReference type="InterPro" id="IPR023418">
    <property type="entry name" value="Thyroxine_BS"/>
</dbReference>
<evidence type="ECO:0000256" key="3">
    <source>
        <dbReference type="ARBA" id="ARBA00009850"/>
    </source>
</evidence>
<sequence>MSRAVLSTHVLDTSTGRPAFGVFVELYKKKDNSWALWHNTATSSDGRVLFPFTKESMAAGTYKLKFNIEDYYKQLEKETLYPYVEIVFKTEEEQHYHIPLLLSPYGYSTYRGS</sequence>
<dbReference type="PRINTS" id="PR00189">
    <property type="entry name" value="TRNSTHYRETIN"/>
</dbReference>
<dbReference type="SMART" id="SM00095">
    <property type="entry name" value="TR_THY"/>
    <property type="match status" value="1"/>
</dbReference>
<dbReference type="InterPro" id="IPR023419">
    <property type="entry name" value="Transthyretin_CS"/>
</dbReference>
<dbReference type="EC" id="3.5.2.17" evidence="8"/>
<dbReference type="OrthoDB" id="10265230at2759"/>
<dbReference type="PANTHER" id="PTHR10395">
    <property type="entry name" value="URICASE AND TRANSTHYRETIN-RELATED"/>
    <property type="match status" value="1"/>
</dbReference>
<comment type="subunit">
    <text evidence="4 8">Homotetramer.</text>
</comment>
<dbReference type="PANTHER" id="PTHR10395:SF7">
    <property type="entry name" value="5-HYDROXYISOURATE HYDROLASE"/>
    <property type="match status" value="1"/>
</dbReference>
<evidence type="ECO:0000259" key="9">
    <source>
        <dbReference type="SMART" id="SM00095"/>
    </source>
</evidence>
<dbReference type="InterPro" id="IPR036817">
    <property type="entry name" value="Transthyretin/HIU_hydrolase_sf"/>
</dbReference>